<dbReference type="InterPro" id="IPR034154">
    <property type="entry name" value="TOPRIM_DnaG/twinkle"/>
</dbReference>
<name>A0ABT5GDY4_9MICO</name>
<sequence>MYCHAGCDTEDVLEALDLTKADLYDNPAGAHYEYVDGAGRPTRTVTRSADKRFSQTGGSHASELFRLPEVLSAVITGEVVYLVEGEKDVFALQALGVTATTAPMGASSFHRVDATPLSGARVVAVVDRDGAGDGWALQVRKKLREVGASVTFVRAAVGKDAADHVAAERGVEDFEPYEMGPAPMEDASSDDRGPSWAPMDLSAYLDGTFRAHEPTLLARSDGVSLLYRGLTHSLHGESESGKSMVMQSEAVRLLQAGELVLWLDFDSDPASVVERLRLLGATDEQMGAGFRYVHPEVSPHTDASEWAEWEALLTESYSLVVFDGVTDALVLLGYETINNDHIAAWNRTYPARLARETGAAVVMIDHVTKEGSTRGRFAIGGQTKMAGLTGAAYTVAVDKPLGRGLRGVIVLRVAKDRPGYVRGHSGAWRADRTQEAARVVVDSTGETVIVSVEPPQRRDDPTEFRPTTLMERISDVLEDEPLGLNAVNRSIRGKAEHVRRALKVLIDEGYVRVEDGPKGAHIHHRVRAYRQRDDEKSDQYQSGTH</sequence>
<comment type="caution">
    <text evidence="3">The sequence shown here is derived from an EMBL/GenBank/DDBJ whole genome shotgun (WGS) entry which is preliminary data.</text>
</comment>
<dbReference type="SUPFAM" id="SSF56731">
    <property type="entry name" value="DNA primase core"/>
    <property type="match status" value="1"/>
</dbReference>
<dbReference type="SUPFAM" id="SSF52540">
    <property type="entry name" value="P-loop containing nucleoside triphosphate hydrolases"/>
    <property type="match status" value="1"/>
</dbReference>
<evidence type="ECO:0000256" key="1">
    <source>
        <dbReference type="SAM" id="MobiDB-lite"/>
    </source>
</evidence>
<dbReference type="RefSeq" id="WP_272461039.1">
    <property type="nucleotide sequence ID" value="NZ_JAPFQL010000011.1"/>
</dbReference>
<proteinExistence type="predicted"/>
<evidence type="ECO:0000259" key="2">
    <source>
        <dbReference type="Pfam" id="PF13662"/>
    </source>
</evidence>
<organism evidence="3 4">
    <name type="scientific">Intrasporangium calvum</name>
    <dbReference type="NCBI Taxonomy" id="53358"/>
    <lineage>
        <taxon>Bacteria</taxon>
        <taxon>Bacillati</taxon>
        <taxon>Actinomycetota</taxon>
        <taxon>Actinomycetes</taxon>
        <taxon>Micrococcales</taxon>
        <taxon>Intrasporangiaceae</taxon>
        <taxon>Intrasporangium</taxon>
    </lineage>
</organism>
<dbReference type="Proteomes" id="UP001150259">
    <property type="component" value="Unassembled WGS sequence"/>
</dbReference>
<feature type="region of interest" description="Disordered" evidence="1">
    <location>
        <begin position="520"/>
        <end position="545"/>
    </location>
</feature>
<dbReference type="InterPro" id="IPR027417">
    <property type="entry name" value="P-loop_NTPase"/>
</dbReference>
<evidence type="ECO:0000313" key="4">
    <source>
        <dbReference type="Proteomes" id="UP001150259"/>
    </source>
</evidence>
<dbReference type="Gene3D" id="3.40.50.300">
    <property type="entry name" value="P-loop containing nucleotide triphosphate hydrolases"/>
    <property type="match status" value="1"/>
</dbReference>
<dbReference type="Pfam" id="PF13481">
    <property type="entry name" value="AAA_25"/>
    <property type="match status" value="1"/>
</dbReference>
<keyword evidence="4" id="KW-1185">Reference proteome</keyword>
<gene>
    <name evidence="3" type="ORF">OO014_04275</name>
</gene>
<accession>A0ABT5GDY4</accession>
<evidence type="ECO:0000313" key="3">
    <source>
        <dbReference type="EMBL" id="MDC5696463.1"/>
    </source>
</evidence>
<protein>
    <submittedName>
        <fullName evidence="3">AAA family ATPase</fullName>
    </submittedName>
</protein>
<feature type="domain" description="Toprim" evidence="2">
    <location>
        <begin position="79"/>
        <end position="153"/>
    </location>
</feature>
<dbReference type="Gene3D" id="3.40.1360.10">
    <property type="match status" value="1"/>
</dbReference>
<dbReference type="InterPro" id="IPR006171">
    <property type="entry name" value="TOPRIM_dom"/>
</dbReference>
<dbReference type="EMBL" id="JAPFQL010000011">
    <property type="protein sequence ID" value="MDC5696463.1"/>
    <property type="molecule type" value="Genomic_DNA"/>
</dbReference>
<dbReference type="CDD" id="cd01029">
    <property type="entry name" value="TOPRIM_primases"/>
    <property type="match status" value="1"/>
</dbReference>
<reference evidence="3 4" key="1">
    <citation type="submission" date="2022-11" db="EMBL/GenBank/DDBJ databases">
        <title>Anaerobic phenanthrene biodegradation by a DNRA strain PheN6.</title>
        <authorList>
            <person name="Zhang Z."/>
        </authorList>
    </citation>
    <scope>NUCLEOTIDE SEQUENCE [LARGE SCALE GENOMIC DNA]</scope>
    <source>
        <strain evidence="3 4">PheN6</strain>
    </source>
</reference>
<feature type="compositionally biased region" description="Basic residues" evidence="1">
    <location>
        <begin position="520"/>
        <end position="529"/>
    </location>
</feature>
<dbReference type="Pfam" id="PF13662">
    <property type="entry name" value="Toprim_4"/>
    <property type="match status" value="1"/>
</dbReference>